<evidence type="ECO:0000313" key="4">
    <source>
        <dbReference type="Proteomes" id="UP000612055"/>
    </source>
</evidence>
<evidence type="ECO:0000313" key="3">
    <source>
        <dbReference type="EMBL" id="KAG2485793.1"/>
    </source>
</evidence>
<dbReference type="InterPro" id="IPR043472">
    <property type="entry name" value="Macro_dom-like"/>
</dbReference>
<feature type="compositionally biased region" description="Low complexity" evidence="1">
    <location>
        <begin position="269"/>
        <end position="278"/>
    </location>
</feature>
<feature type="domain" description="Macro" evidence="2">
    <location>
        <begin position="1"/>
        <end position="100"/>
    </location>
</feature>
<gene>
    <name evidence="3" type="ORF">HYH03_015504</name>
</gene>
<dbReference type="Gene3D" id="3.40.220.10">
    <property type="entry name" value="Leucine Aminopeptidase, subunit E, domain 1"/>
    <property type="match status" value="1"/>
</dbReference>
<comment type="caution">
    <text evidence="3">The sequence shown here is derived from an EMBL/GenBank/DDBJ whole genome shotgun (WGS) entry which is preliminary data.</text>
</comment>
<dbReference type="InterPro" id="IPR002589">
    <property type="entry name" value="Macro_dom"/>
</dbReference>
<keyword evidence="4" id="KW-1185">Reference proteome</keyword>
<dbReference type="PANTHER" id="PTHR11106">
    <property type="entry name" value="GANGLIOSIDE INDUCED DIFFERENTIATION ASSOCIATED PROTEIN 2-RELATED"/>
    <property type="match status" value="1"/>
</dbReference>
<dbReference type="PANTHER" id="PTHR11106:SF27">
    <property type="entry name" value="MACRO DOMAIN-CONTAINING PROTEIN"/>
    <property type="match status" value="1"/>
</dbReference>
<dbReference type="AlphaFoldDB" id="A0A835XKJ6"/>
<feature type="compositionally biased region" description="Low complexity" evidence="1">
    <location>
        <begin position="218"/>
        <end position="241"/>
    </location>
</feature>
<dbReference type="OrthoDB" id="6133115at2759"/>
<dbReference type="Pfam" id="PF01661">
    <property type="entry name" value="Macro"/>
    <property type="match status" value="1"/>
</dbReference>
<feature type="region of interest" description="Disordered" evidence="1">
    <location>
        <begin position="134"/>
        <end position="402"/>
    </location>
</feature>
<proteinExistence type="predicted"/>
<name>A0A835XKJ6_9CHLO</name>
<feature type="compositionally biased region" description="Polar residues" evidence="1">
    <location>
        <begin position="334"/>
        <end position="343"/>
    </location>
</feature>
<sequence length="402" mass="40299">MTDYIIHTCGPVYAKEREQECERDLTNAYRNSLNKAQQLGVACVAFAAISTGVYAYPFRDATKVSLTVLKDARPPVQEVWVVLFTQGDFDTATGLAEELGLPLYDPAMAPHIRSSAAQLHTPVLQHATSFSHPDFLNRVAPGQGEVGEDEVVEGRRSSTTGQGGGPKPMGFAAMVKSMRGSPGAGGGGGGGGGDLLAAGGPSSMARASNPGGGGRLSGNGRVSNRSSASQAQGAAAAAGGQDSDDDGDANARSHPPSPPNRPGGGGGLVAAHLLAGVNGRHGSASSTGSRSNAPAPPPPLPGSPMSYSQLPGAASDSPSRPPQLHTPNPGGSAAQVSRPSTPLLNFPPPATSLKDGIPLESPNSAALMARLKPPSHRGHGPGPVAGTPAPSMVGGLQKGGGL</sequence>
<feature type="compositionally biased region" description="Gly residues" evidence="1">
    <location>
        <begin position="182"/>
        <end position="194"/>
    </location>
</feature>
<reference evidence="3" key="1">
    <citation type="journal article" date="2020" name="bioRxiv">
        <title>Comparative genomics of Chlamydomonas.</title>
        <authorList>
            <person name="Craig R.J."/>
            <person name="Hasan A.R."/>
            <person name="Ness R.W."/>
            <person name="Keightley P.D."/>
        </authorList>
    </citation>
    <scope>NUCLEOTIDE SEQUENCE</scope>
    <source>
        <strain evidence="3">CCAP 11/70</strain>
    </source>
</reference>
<evidence type="ECO:0000256" key="1">
    <source>
        <dbReference type="SAM" id="MobiDB-lite"/>
    </source>
</evidence>
<organism evidence="3 4">
    <name type="scientific">Edaphochlamys debaryana</name>
    <dbReference type="NCBI Taxonomy" id="47281"/>
    <lineage>
        <taxon>Eukaryota</taxon>
        <taxon>Viridiplantae</taxon>
        <taxon>Chlorophyta</taxon>
        <taxon>core chlorophytes</taxon>
        <taxon>Chlorophyceae</taxon>
        <taxon>CS clade</taxon>
        <taxon>Chlamydomonadales</taxon>
        <taxon>Chlamydomonadales incertae sedis</taxon>
        <taxon>Edaphochlamys</taxon>
    </lineage>
</organism>
<protein>
    <recommendedName>
        <fullName evidence="2">Macro domain-containing protein</fullName>
    </recommendedName>
</protein>
<accession>A0A835XKJ6</accession>
<dbReference type="PROSITE" id="PS51154">
    <property type="entry name" value="MACRO"/>
    <property type="match status" value="1"/>
</dbReference>
<dbReference type="EMBL" id="JAEHOE010000122">
    <property type="protein sequence ID" value="KAG2485793.1"/>
    <property type="molecule type" value="Genomic_DNA"/>
</dbReference>
<evidence type="ECO:0000259" key="2">
    <source>
        <dbReference type="PROSITE" id="PS51154"/>
    </source>
</evidence>
<dbReference type="SUPFAM" id="SSF52949">
    <property type="entry name" value="Macro domain-like"/>
    <property type="match status" value="1"/>
</dbReference>
<dbReference type="Proteomes" id="UP000612055">
    <property type="component" value="Unassembled WGS sequence"/>
</dbReference>